<dbReference type="Gene3D" id="1.20.120.1220">
    <property type="match status" value="1"/>
</dbReference>
<evidence type="ECO:0000259" key="4">
    <source>
        <dbReference type="Pfam" id="PF01478"/>
    </source>
</evidence>
<dbReference type="InterPro" id="IPR050882">
    <property type="entry name" value="Prepilin_peptidase/N-MTase"/>
</dbReference>
<feature type="transmembrane region" description="Helical" evidence="3">
    <location>
        <begin position="61"/>
        <end position="80"/>
    </location>
</feature>
<keyword evidence="3" id="KW-0812">Transmembrane</keyword>
<protein>
    <submittedName>
        <fullName evidence="5">Prepilin signalpeptidase</fullName>
    </submittedName>
</protein>
<dbReference type="Proteomes" id="UP000239241">
    <property type="component" value="Unassembled WGS sequence"/>
</dbReference>
<feature type="transmembrane region" description="Helical" evidence="3">
    <location>
        <begin position="87"/>
        <end position="106"/>
    </location>
</feature>
<feature type="transmembrane region" description="Helical" evidence="3">
    <location>
        <begin position="209"/>
        <end position="231"/>
    </location>
</feature>
<organism evidence="5 6">
    <name type="scientific">Clavibacter michiganensis</name>
    <dbReference type="NCBI Taxonomy" id="28447"/>
    <lineage>
        <taxon>Bacteria</taxon>
        <taxon>Bacillati</taxon>
        <taxon>Actinomycetota</taxon>
        <taxon>Actinomycetes</taxon>
        <taxon>Micrococcales</taxon>
        <taxon>Microbacteriaceae</taxon>
        <taxon>Clavibacter</taxon>
    </lineage>
</organism>
<gene>
    <name evidence="5" type="ORF">C5E16_02170</name>
</gene>
<feature type="transmembrane region" description="Helical" evidence="3">
    <location>
        <begin position="141"/>
        <end position="161"/>
    </location>
</feature>
<keyword evidence="3" id="KW-1133">Transmembrane helix</keyword>
<dbReference type="GO" id="GO:0006465">
    <property type="term" value="P:signal peptide processing"/>
    <property type="evidence" value="ECO:0007669"/>
    <property type="project" value="TreeGrafter"/>
</dbReference>
<comment type="similarity">
    <text evidence="1">Belongs to the peptidase A24 family.</text>
</comment>
<dbReference type="EMBL" id="PSXY01000003">
    <property type="protein sequence ID" value="PPF70602.1"/>
    <property type="molecule type" value="Genomic_DNA"/>
</dbReference>
<dbReference type="PANTHER" id="PTHR30487:SF0">
    <property type="entry name" value="PREPILIN LEADER PEPTIDASE_N-METHYLTRANSFERASE-RELATED"/>
    <property type="match status" value="1"/>
</dbReference>
<evidence type="ECO:0000313" key="6">
    <source>
        <dbReference type="Proteomes" id="UP000239241"/>
    </source>
</evidence>
<dbReference type="AlphaFoldDB" id="A0A2S5VX66"/>
<name>A0A2S5VX66_9MICO</name>
<dbReference type="PANTHER" id="PTHR30487">
    <property type="entry name" value="TYPE 4 PREPILIN-LIKE PROTEINS LEADER PEPTIDE-PROCESSING ENZYME"/>
    <property type="match status" value="1"/>
</dbReference>
<comment type="caution">
    <text evidence="5">The sequence shown here is derived from an EMBL/GenBank/DDBJ whole genome shotgun (WGS) entry which is preliminary data.</text>
</comment>
<sequence>MPALATALVGAGGLAGAAVGAVAPALARWALGGGRRRGLVPPAADPPTPDPSAGPGPGRRSAAVAALATGALTAAVVAGTPTARLPLALLLLAVGPVLVVADLAAHRLPDRATGPAAVAAAALALAAGGPGLLVQALMGGLGAVLVLALLQAATAGGLGSGDVKLAGVIGLVLGQLGAEQVALGLAAGTFLGGLAALALLVVDRRRAPAAIPFGPWLLLGALLVAASPTTIA</sequence>
<feature type="compositionally biased region" description="Pro residues" evidence="2">
    <location>
        <begin position="43"/>
        <end position="54"/>
    </location>
</feature>
<keyword evidence="3" id="KW-0472">Membrane</keyword>
<dbReference type="GO" id="GO:0004190">
    <property type="term" value="F:aspartic-type endopeptidase activity"/>
    <property type="evidence" value="ECO:0007669"/>
    <property type="project" value="InterPro"/>
</dbReference>
<dbReference type="GO" id="GO:0005886">
    <property type="term" value="C:plasma membrane"/>
    <property type="evidence" value="ECO:0007669"/>
    <property type="project" value="TreeGrafter"/>
</dbReference>
<proteinExistence type="inferred from homology"/>
<feature type="transmembrane region" description="Helical" evidence="3">
    <location>
        <begin position="181"/>
        <end position="202"/>
    </location>
</feature>
<feature type="region of interest" description="Disordered" evidence="2">
    <location>
        <begin position="37"/>
        <end position="60"/>
    </location>
</feature>
<evidence type="ECO:0000256" key="1">
    <source>
        <dbReference type="ARBA" id="ARBA00005801"/>
    </source>
</evidence>
<evidence type="ECO:0000256" key="3">
    <source>
        <dbReference type="SAM" id="Phobius"/>
    </source>
</evidence>
<accession>A0A2S5VX66</accession>
<evidence type="ECO:0000313" key="5">
    <source>
        <dbReference type="EMBL" id="PPF70602.1"/>
    </source>
</evidence>
<dbReference type="Pfam" id="PF01478">
    <property type="entry name" value="Peptidase_A24"/>
    <property type="match status" value="1"/>
</dbReference>
<feature type="domain" description="Prepilin type IV endopeptidase peptidase" evidence="4">
    <location>
        <begin position="90"/>
        <end position="196"/>
    </location>
</feature>
<evidence type="ECO:0000256" key="2">
    <source>
        <dbReference type="SAM" id="MobiDB-lite"/>
    </source>
</evidence>
<dbReference type="InterPro" id="IPR000045">
    <property type="entry name" value="Prepilin_IV_endopep_pep"/>
</dbReference>
<feature type="transmembrane region" description="Helical" evidence="3">
    <location>
        <begin position="112"/>
        <end position="134"/>
    </location>
</feature>
<reference evidence="5 6" key="1">
    <citation type="submission" date="2018-02" db="EMBL/GenBank/DDBJ databases">
        <title>Bacteriophage NCPPB3778 and a type I-E CRISPR drive the evolution of the US Biological Select Agent, Rathayibacter toxicus.</title>
        <authorList>
            <person name="Davis E.W.II."/>
            <person name="Tabima J.F."/>
            <person name="Weisberg A.J."/>
            <person name="Lopes L.D."/>
            <person name="Wiseman M.S."/>
            <person name="Wiseman M.S."/>
            <person name="Pupko T."/>
            <person name="Belcher M.S."/>
            <person name="Sechler A.J."/>
            <person name="Tancos M.A."/>
            <person name="Schroeder B.K."/>
            <person name="Murray T.D."/>
            <person name="Luster D.G."/>
            <person name="Schneider W.L."/>
            <person name="Rogers E."/>
            <person name="Andreote F.D."/>
            <person name="Grunwald N.J."/>
            <person name="Putnam M.L."/>
            <person name="Chang J.H."/>
        </authorList>
    </citation>
    <scope>NUCLEOTIDE SEQUENCE [LARGE SCALE GENOMIC DNA]</scope>
    <source>
        <strain evidence="5 6">AY1B3</strain>
    </source>
</reference>